<evidence type="ECO:0000313" key="2">
    <source>
        <dbReference type="EMBL" id="QLL32123.1"/>
    </source>
</evidence>
<dbReference type="RefSeq" id="XP_037138798.1">
    <property type="nucleotide sequence ID" value="XM_037282903.1"/>
</dbReference>
<evidence type="ECO:0000313" key="3">
    <source>
        <dbReference type="Proteomes" id="UP000515788"/>
    </source>
</evidence>
<gene>
    <name evidence="2" type="ORF">HG536_0C02920</name>
</gene>
<keyword evidence="1" id="KW-0812">Transmembrane</keyword>
<evidence type="ECO:0000256" key="1">
    <source>
        <dbReference type="SAM" id="Phobius"/>
    </source>
</evidence>
<dbReference type="OrthoDB" id="75720at2759"/>
<proteinExistence type="predicted"/>
<accession>A0A7G3ZF37</accession>
<dbReference type="AlphaFoldDB" id="A0A7G3ZF37"/>
<keyword evidence="1" id="KW-0472">Membrane</keyword>
<feature type="transmembrane region" description="Helical" evidence="1">
    <location>
        <begin position="28"/>
        <end position="50"/>
    </location>
</feature>
<organism evidence="2 3">
    <name type="scientific">Torulaspora globosa</name>
    <dbReference type="NCBI Taxonomy" id="48254"/>
    <lineage>
        <taxon>Eukaryota</taxon>
        <taxon>Fungi</taxon>
        <taxon>Dikarya</taxon>
        <taxon>Ascomycota</taxon>
        <taxon>Saccharomycotina</taxon>
        <taxon>Saccharomycetes</taxon>
        <taxon>Saccharomycetales</taxon>
        <taxon>Saccharomycetaceae</taxon>
        <taxon>Torulaspora</taxon>
    </lineage>
</organism>
<sequence length="209" mass="23708">MNYLWSPLARSQLSKRFPLFYPSNEPSAIPISISLLFKDAIHLYTCALVLRQLQIYRSTKNIYQGVSTICTTLIAIVFSFGIFTYACSCYNLPAGDSGRFGIFFVEHVNYLWVIANIIQSAKYVPQICLNWMGLCTKGVSSKYILLSLFSEIAVGLCSAFLLQGTEFYKKPYNFTPAFVSLSNVLCLSCMFYQAQYLYQGKKPYLPRGK</sequence>
<keyword evidence="1" id="KW-1133">Transmembrane helix</keyword>
<dbReference type="GeneID" id="59325260"/>
<name>A0A7G3ZF37_9SACH</name>
<feature type="transmembrane region" description="Helical" evidence="1">
    <location>
        <begin position="143"/>
        <end position="162"/>
    </location>
</feature>
<keyword evidence="3" id="KW-1185">Reference proteome</keyword>
<dbReference type="KEGG" id="tgb:HG536_0C02920"/>
<feature type="transmembrane region" description="Helical" evidence="1">
    <location>
        <begin position="174"/>
        <end position="192"/>
    </location>
</feature>
<dbReference type="Proteomes" id="UP000515788">
    <property type="component" value="Chromosome 3"/>
</dbReference>
<protein>
    <submittedName>
        <fullName evidence="2">Uncharacterized protein</fullName>
    </submittedName>
</protein>
<feature type="transmembrane region" description="Helical" evidence="1">
    <location>
        <begin position="62"/>
        <end position="86"/>
    </location>
</feature>
<dbReference type="EMBL" id="CP059248">
    <property type="protein sequence ID" value="QLL32123.1"/>
    <property type="molecule type" value="Genomic_DNA"/>
</dbReference>
<reference evidence="2 3" key="1">
    <citation type="submission" date="2020-06" db="EMBL/GenBank/DDBJ databases">
        <title>The yeast mating-type switching endonuclease HO is a domesticated member of an unorthodox homing genetic element family.</title>
        <authorList>
            <person name="Coughlan A.Y."/>
            <person name="Lombardi L."/>
            <person name="Braun-Galleani S."/>
            <person name="Martos A.R."/>
            <person name="Galeote V."/>
            <person name="Bigey F."/>
            <person name="Dequin S."/>
            <person name="Byrne K.P."/>
            <person name="Wolfe K.H."/>
        </authorList>
    </citation>
    <scope>NUCLEOTIDE SEQUENCE [LARGE SCALE GENOMIC DNA]</scope>
    <source>
        <strain evidence="2 3">CBS764</strain>
    </source>
</reference>